<keyword evidence="2" id="KW-1185">Reference proteome</keyword>
<organism evidence="1 2">
    <name type="scientific">uncultured phage cr273_1</name>
    <dbReference type="NCBI Taxonomy" id="2772095"/>
    <lineage>
        <taxon>Viruses</taxon>
        <taxon>Duplodnaviria</taxon>
        <taxon>Heunggongvirae</taxon>
        <taxon>Uroviricota</taxon>
        <taxon>Caudoviricetes</taxon>
        <taxon>Crassvirales</taxon>
        <taxon>Suoliviridae</taxon>
        <taxon>Oafivirinae</taxon>
        <taxon>Buhlduvirus</taxon>
        <taxon>Buhlduvirus animalis</taxon>
    </lineage>
</organism>
<dbReference type="Proteomes" id="UP000593824">
    <property type="component" value="Segment"/>
</dbReference>
<dbReference type="EMBL" id="MT774411">
    <property type="protein sequence ID" value="QOR57885.1"/>
    <property type="molecule type" value="Genomic_DNA"/>
</dbReference>
<protein>
    <submittedName>
        <fullName evidence="1">Uncharacterized protein</fullName>
    </submittedName>
</protein>
<dbReference type="GeneID" id="65132056"/>
<evidence type="ECO:0000313" key="1">
    <source>
        <dbReference type="EMBL" id="QOR57885.1"/>
    </source>
</evidence>
<reference evidence="1 2" key="1">
    <citation type="submission" date="2020-07" db="EMBL/GenBank/DDBJ databases">
        <title>Taxonomic proposal: Crassvirales, a new order of highly abundant and diverse bacterial viruses.</title>
        <authorList>
            <person name="Shkoporov A.N."/>
            <person name="Stockdale S.R."/>
            <person name="Guerin E."/>
            <person name="Ross R.P."/>
            <person name="Hill C."/>
        </authorList>
    </citation>
    <scope>NUCLEOTIDE SEQUENCE [LARGE SCALE GENOMIC DNA]</scope>
</reference>
<dbReference type="KEGG" id="vg:65132056"/>
<dbReference type="RefSeq" id="YP_010113525.1">
    <property type="nucleotide sequence ID" value="NC_055904.1"/>
</dbReference>
<name>A0A7M1RTV9_9CAUD</name>
<accession>A0A7M1RTV9</accession>
<sequence length="81" mass="9478">MKTEFIAPNGVVVEGTILYVSPVYRSSKNFVDKCYDEVLYAQRRIVKLHHTLKIDDEDNFQEFNDPEVEIINDYVVIPNLE</sequence>
<proteinExistence type="predicted"/>
<evidence type="ECO:0000313" key="2">
    <source>
        <dbReference type="Proteomes" id="UP000593824"/>
    </source>
</evidence>